<accession>L8GRI7</accession>
<evidence type="ECO:0000313" key="2">
    <source>
        <dbReference type="Proteomes" id="UP000011083"/>
    </source>
</evidence>
<dbReference type="EMBL" id="KB008036">
    <property type="protein sequence ID" value="ELR15258.1"/>
    <property type="molecule type" value="Genomic_DNA"/>
</dbReference>
<dbReference type="VEuPathDB" id="AmoebaDB:ACA1_219840"/>
<sequence length="71" mass="7991">MPTGAVATLPRFLPSQEQALWYHPVVRTRKLGEHHQLCLSTITSDGIRTMEDVMAAMQKNRNTTGVVELEK</sequence>
<protein>
    <submittedName>
        <fullName evidence="1">Uncharacterized protein</fullName>
    </submittedName>
</protein>
<dbReference type="RefSeq" id="XP_004337271.1">
    <property type="nucleotide sequence ID" value="XM_004337223.1"/>
</dbReference>
<reference evidence="1 2" key="1">
    <citation type="journal article" date="2013" name="Genome Biol.">
        <title>Genome of Acanthamoeba castellanii highlights extensive lateral gene transfer and early evolution of tyrosine kinase signaling.</title>
        <authorList>
            <person name="Clarke M."/>
            <person name="Lohan A.J."/>
            <person name="Liu B."/>
            <person name="Lagkouvardos I."/>
            <person name="Roy S."/>
            <person name="Zafar N."/>
            <person name="Bertelli C."/>
            <person name="Schilde C."/>
            <person name="Kianianmomeni A."/>
            <person name="Burglin T.R."/>
            <person name="Frech C."/>
            <person name="Turcotte B."/>
            <person name="Kopec K.O."/>
            <person name="Synnott J.M."/>
            <person name="Choo C."/>
            <person name="Paponov I."/>
            <person name="Finkler A."/>
            <person name="Soon Heng Tan C."/>
            <person name="Hutchins A.P."/>
            <person name="Weinmeier T."/>
            <person name="Rattei T."/>
            <person name="Chu J.S."/>
            <person name="Gimenez G."/>
            <person name="Irimia M."/>
            <person name="Rigden D.J."/>
            <person name="Fitzpatrick D.A."/>
            <person name="Lorenzo-Morales J."/>
            <person name="Bateman A."/>
            <person name="Chiu C.H."/>
            <person name="Tang P."/>
            <person name="Hegemann P."/>
            <person name="Fromm H."/>
            <person name="Raoult D."/>
            <person name="Greub G."/>
            <person name="Miranda-Saavedra D."/>
            <person name="Chen N."/>
            <person name="Nash P."/>
            <person name="Ginger M.L."/>
            <person name="Horn M."/>
            <person name="Schaap P."/>
            <person name="Caler L."/>
            <person name="Loftus B."/>
        </authorList>
    </citation>
    <scope>NUCLEOTIDE SEQUENCE [LARGE SCALE GENOMIC DNA]</scope>
    <source>
        <strain evidence="1 2">Neff</strain>
    </source>
</reference>
<dbReference type="Proteomes" id="UP000011083">
    <property type="component" value="Unassembled WGS sequence"/>
</dbReference>
<organism evidence="1 2">
    <name type="scientific">Acanthamoeba castellanii (strain ATCC 30010 / Neff)</name>
    <dbReference type="NCBI Taxonomy" id="1257118"/>
    <lineage>
        <taxon>Eukaryota</taxon>
        <taxon>Amoebozoa</taxon>
        <taxon>Discosea</taxon>
        <taxon>Longamoebia</taxon>
        <taxon>Centramoebida</taxon>
        <taxon>Acanthamoebidae</taxon>
        <taxon>Acanthamoeba</taxon>
    </lineage>
</organism>
<name>L8GRI7_ACACF</name>
<proteinExistence type="predicted"/>
<gene>
    <name evidence="1" type="ORF">ACA1_219840</name>
</gene>
<dbReference type="AlphaFoldDB" id="L8GRI7"/>
<evidence type="ECO:0000313" key="1">
    <source>
        <dbReference type="EMBL" id="ELR15258.1"/>
    </source>
</evidence>
<dbReference type="GeneID" id="14915905"/>
<keyword evidence="2" id="KW-1185">Reference proteome</keyword>
<dbReference type="KEGG" id="acan:ACA1_219840"/>